<keyword evidence="4 5" id="KW-0732">Signal</keyword>
<feature type="chain" id="PRO_5009313795" evidence="5">
    <location>
        <begin position="18"/>
        <end position="147"/>
    </location>
</feature>
<dbReference type="PANTHER" id="PTHR21700:SF3">
    <property type="entry name" value="TRANSTHYRETIN-LIKE PROTEIN 5"/>
    <property type="match status" value="1"/>
</dbReference>
<dbReference type="InterPro" id="IPR038479">
    <property type="entry name" value="Transthyretin-like_sf"/>
</dbReference>
<evidence type="ECO:0000313" key="7">
    <source>
        <dbReference type="WBParaSite" id="L893_g28878.t1"/>
    </source>
</evidence>
<sequence>MLLSALLVLTLCGTVVPFGNIQSAGIRGRLTCFGKPAAGVRVELYDDDGGYGNFFDDLLASGETDAEGHFSLQGHTSEFTTIDPLFIIVNKCNPRFLQRQRLYRVMLPDEYVYHGKEPMTFYEFGTMELSGRNVEPPVPISDCKDRS</sequence>
<keyword evidence="3" id="KW-0964">Secreted</keyword>
<evidence type="ECO:0000313" key="6">
    <source>
        <dbReference type="Proteomes" id="UP000095287"/>
    </source>
</evidence>
<organism evidence="6 7">
    <name type="scientific">Steinernema glaseri</name>
    <dbReference type="NCBI Taxonomy" id="37863"/>
    <lineage>
        <taxon>Eukaryota</taxon>
        <taxon>Metazoa</taxon>
        <taxon>Ecdysozoa</taxon>
        <taxon>Nematoda</taxon>
        <taxon>Chromadorea</taxon>
        <taxon>Rhabditida</taxon>
        <taxon>Tylenchina</taxon>
        <taxon>Panagrolaimomorpha</taxon>
        <taxon>Strongyloidoidea</taxon>
        <taxon>Steinernematidae</taxon>
        <taxon>Steinernema</taxon>
    </lineage>
</organism>
<evidence type="ECO:0000256" key="3">
    <source>
        <dbReference type="ARBA" id="ARBA00022525"/>
    </source>
</evidence>
<evidence type="ECO:0000256" key="1">
    <source>
        <dbReference type="ARBA" id="ARBA00004613"/>
    </source>
</evidence>
<evidence type="ECO:0000256" key="2">
    <source>
        <dbReference type="ARBA" id="ARBA00010112"/>
    </source>
</evidence>
<dbReference type="PANTHER" id="PTHR21700">
    <property type="entry name" value="TRANSTHYRETIN-LIKE FAMILY PROTEIN-RELATED"/>
    <property type="match status" value="1"/>
</dbReference>
<dbReference type="WBParaSite" id="L893_g28878.t1">
    <property type="protein sequence ID" value="L893_g28878.t1"/>
    <property type="gene ID" value="L893_g28878"/>
</dbReference>
<dbReference type="Gene3D" id="2.60.40.3330">
    <property type="match status" value="1"/>
</dbReference>
<comment type="subcellular location">
    <subcellularLocation>
        <location evidence="1">Secreted</location>
    </subcellularLocation>
</comment>
<protein>
    <submittedName>
        <fullName evidence="7">Transthyretin-like family protein</fullName>
    </submittedName>
</protein>
<dbReference type="Proteomes" id="UP000095287">
    <property type="component" value="Unplaced"/>
</dbReference>
<dbReference type="Pfam" id="PF01060">
    <property type="entry name" value="TTR-52"/>
    <property type="match status" value="1"/>
</dbReference>
<feature type="signal peptide" evidence="5">
    <location>
        <begin position="1"/>
        <end position="17"/>
    </location>
</feature>
<evidence type="ECO:0000256" key="5">
    <source>
        <dbReference type="SAM" id="SignalP"/>
    </source>
</evidence>
<keyword evidence="6" id="KW-1185">Reference proteome</keyword>
<reference evidence="7" key="1">
    <citation type="submission" date="2016-11" db="UniProtKB">
        <authorList>
            <consortium name="WormBaseParasite"/>
        </authorList>
    </citation>
    <scope>IDENTIFICATION</scope>
</reference>
<accession>A0A1I7ZQS0</accession>
<name>A0A1I7ZQS0_9BILA</name>
<proteinExistence type="inferred from homology"/>
<dbReference type="AlphaFoldDB" id="A0A1I7ZQS0"/>
<comment type="similarity">
    <text evidence="2">Belongs to the nematode transthyretin-like family.</text>
</comment>
<dbReference type="InterPro" id="IPR001534">
    <property type="entry name" value="Transthyretin-like"/>
</dbReference>
<dbReference type="GO" id="GO:0005576">
    <property type="term" value="C:extracellular region"/>
    <property type="evidence" value="ECO:0007669"/>
    <property type="project" value="UniProtKB-SubCell"/>
</dbReference>
<dbReference type="GO" id="GO:0009986">
    <property type="term" value="C:cell surface"/>
    <property type="evidence" value="ECO:0007669"/>
    <property type="project" value="InterPro"/>
</dbReference>
<evidence type="ECO:0000256" key="4">
    <source>
        <dbReference type="ARBA" id="ARBA00022729"/>
    </source>
</evidence>